<accession>A0A9Q1HFF9</accession>
<feature type="compositionally biased region" description="Basic and acidic residues" evidence="2">
    <location>
        <begin position="166"/>
        <end position="176"/>
    </location>
</feature>
<feature type="compositionally biased region" description="Low complexity" evidence="2">
    <location>
        <begin position="177"/>
        <end position="188"/>
    </location>
</feature>
<dbReference type="Pfam" id="PF18755">
    <property type="entry name" value="RAMA"/>
    <property type="match status" value="1"/>
</dbReference>
<dbReference type="AlphaFoldDB" id="A0A9Q1HFF9"/>
<dbReference type="InterPro" id="IPR040843">
    <property type="entry name" value="RAMA"/>
</dbReference>
<feature type="region of interest" description="Disordered" evidence="2">
    <location>
        <begin position="378"/>
        <end position="456"/>
    </location>
</feature>
<feature type="compositionally biased region" description="Polar residues" evidence="2">
    <location>
        <begin position="385"/>
        <end position="397"/>
    </location>
</feature>
<gene>
    <name evidence="4" type="ORF">HOLleu_10088</name>
</gene>
<feature type="coiled-coil region" evidence="1">
    <location>
        <begin position="285"/>
        <end position="319"/>
    </location>
</feature>
<dbReference type="OrthoDB" id="10672918at2759"/>
<comment type="caution">
    <text evidence="4">The sequence shown here is derived from an EMBL/GenBank/DDBJ whole genome shotgun (WGS) entry which is preliminary data.</text>
</comment>
<dbReference type="EMBL" id="JAIZAY010000004">
    <property type="protein sequence ID" value="KAJ8043126.1"/>
    <property type="molecule type" value="Genomic_DNA"/>
</dbReference>
<feature type="domain" description="RAMA" evidence="3">
    <location>
        <begin position="461"/>
        <end position="548"/>
    </location>
</feature>
<evidence type="ECO:0000313" key="4">
    <source>
        <dbReference type="EMBL" id="KAJ8043126.1"/>
    </source>
</evidence>
<keyword evidence="1" id="KW-0175">Coiled coil</keyword>
<sequence>MERSYSPAARYPFFKKVENYYHSPVFTPPRKLFRPAHSKPGDKIETVFLQGPSTMELPVSTEAMDVCSQVLFSGSQESSMSQSLSVRHRECSTSVQEDQNIDQDKVLPNSSCSTSEMFCQSINCEENLDEQAKRLESGRKLDRPMATQIAQSPASGNMYQPSTLDTKVKEGSHSDEQLSSSHSKPSQSIAIDNSQIEKGVEGTQPVSMVSLQSCEKRGRSASLSPDTSTSAHIHVGVISRPITSTAKVSGQLISEPAKILNSSKQDDSTSLESLEEEYKTFSASVEEGGRSLEALKQNLKKLQQALKDEAQKIQQQRGHIMSCDPEKMSESQQQLQKQELFNLSKKQKHLLNILNIHKRASSNLTIKEMQVQALKSDVTRHQRATLPSNETNANEVCQTPCREKTPGGHDQDPPVVKTKEERPVDNPSVPMSIKDGTDHNDATQDMDSQSTSQLSQNAAIHMPMPQLAVKDLVENGFLKPSQGCMSFVYEGTQISGDLQPDGSILSDGALYKTEKEWFISVCGQPATSIRKPKLWNLIKYNSTPLKAFADQCQLLSLAKKIEVPKAAMTKTTVASRQDNKADCPSSLKPTLNISFNKQEKKLQSRGHFDPSMIKSVVLIGNNELFSEDDLLTNGFWENTEAPGSLVPLQWLKEINSWEE</sequence>
<feature type="compositionally biased region" description="Basic and acidic residues" evidence="2">
    <location>
        <begin position="401"/>
        <end position="424"/>
    </location>
</feature>
<evidence type="ECO:0000256" key="1">
    <source>
        <dbReference type="SAM" id="Coils"/>
    </source>
</evidence>
<name>A0A9Q1HFF9_HOLLE</name>
<feature type="compositionally biased region" description="Polar residues" evidence="2">
    <location>
        <begin position="148"/>
        <end position="165"/>
    </location>
</feature>
<evidence type="ECO:0000313" key="5">
    <source>
        <dbReference type="Proteomes" id="UP001152320"/>
    </source>
</evidence>
<feature type="region of interest" description="Disordered" evidence="2">
    <location>
        <begin position="137"/>
        <end position="188"/>
    </location>
</feature>
<organism evidence="4 5">
    <name type="scientific">Holothuria leucospilota</name>
    <name type="common">Black long sea cucumber</name>
    <name type="synonym">Mertensiothuria leucospilota</name>
    <dbReference type="NCBI Taxonomy" id="206669"/>
    <lineage>
        <taxon>Eukaryota</taxon>
        <taxon>Metazoa</taxon>
        <taxon>Echinodermata</taxon>
        <taxon>Eleutherozoa</taxon>
        <taxon>Echinozoa</taxon>
        <taxon>Holothuroidea</taxon>
        <taxon>Aspidochirotacea</taxon>
        <taxon>Aspidochirotida</taxon>
        <taxon>Holothuriidae</taxon>
        <taxon>Holothuria</taxon>
    </lineage>
</organism>
<feature type="compositionally biased region" description="Polar residues" evidence="2">
    <location>
        <begin position="443"/>
        <end position="456"/>
    </location>
</feature>
<dbReference type="Proteomes" id="UP001152320">
    <property type="component" value="Chromosome 4"/>
</dbReference>
<reference evidence="4" key="1">
    <citation type="submission" date="2021-10" db="EMBL/GenBank/DDBJ databases">
        <title>Tropical sea cucumber genome reveals ecological adaptation and Cuvierian tubules defense mechanism.</title>
        <authorList>
            <person name="Chen T."/>
        </authorList>
    </citation>
    <scope>NUCLEOTIDE SEQUENCE</scope>
    <source>
        <strain evidence="4">Nanhai2018</strain>
        <tissue evidence="4">Muscle</tissue>
    </source>
</reference>
<proteinExistence type="predicted"/>
<protein>
    <recommendedName>
        <fullName evidence="3">RAMA domain-containing protein</fullName>
    </recommendedName>
</protein>
<evidence type="ECO:0000256" key="2">
    <source>
        <dbReference type="SAM" id="MobiDB-lite"/>
    </source>
</evidence>
<evidence type="ECO:0000259" key="3">
    <source>
        <dbReference type="Pfam" id="PF18755"/>
    </source>
</evidence>
<keyword evidence="5" id="KW-1185">Reference proteome</keyword>